<evidence type="ECO:0000256" key="3">
    <source>
        <dbReference type="ARBA" id="ARBA00022692"/>
    </source>
</evidence>
<feature type="transmembrane region" description="Helical" evidence="6">
    <location>
        <begin position="41"/>
        <end position="64"/>
    </location>
</feature>
<dbReference type="GO" id="GO:0005886">
    <property type="term" value="C:plasma membrane"/>
    <property type="evidence" value="ECO:0007669"/>
    <property type="project" value="UniProtKB-SubCell"/>
</dbReference>
<dbReference type="GO" id="GO:0050909">
    <property type="term" value="P:sensory perception of taste"/>
    <property type="evidence" value="ECO:0007669"/>
    <property type="project" value="InterPro"/>
</dbReference>
<feature type="transmembrane region" description="Helical" evidence="6">
    <location>
        <begin position="270"/>
        <end position="290"/>
    </location>
</feature>
<evidence type="ECO:0000256" key="6">
    <source>
        <dbReference type="SAM" id="Phobius"/>
    </source>
</evidence>
<dbReference type="EMBL" id="LNIX01000002">
    <property type="protein sequence ID" value="OXA60771.1"/>
    <property type="molecule type" value="Genomic_DNA"/>
</dbReference>
<feature type="transmembrane region" description="Helical" evidence="6">
    <location>
        <begin position="154"/>
        <end position="174"/>
    </location>
</feature>
<organism evidence="7 8">
    <name type="scientific">Folsomia candida</name>
    <name type="common">Springtail</name>
    <dbReference type="NCBI Taxonomy" id="158441"/>
    <lineage>
        <taxon>Eukaryota</taxon>
        <taxon>Metazoa</taxon>
        <taxon>Ecdysozoa</taxon>
        <taxon>Arthropoda</taxon>
        <taxon>Hexapoda</taxon>
        <taxon>Collembola</taxon>
        <taxon>Entomobryomorpha</taxon>
        <taxon>Isotomoidea</taxon>
        <taxon>Isotomidae</taxon>
        <taxon>Proisotominae</taxon>
        <taxon>Folsomia</taxon>
    </lineage>
</organism>
<dbReference type="OrthoDB" id="6774919at2759"/>
<proteinExistence type="predicted"/>
<evidence type="ECO:0000313" key="7">
    <source>
        <dbReference type="EMBL" id="OXA60771.1"/>
    </source>
</evidence>
<feature type="transmembrane region" description="Helical" evidence="6">
    <location>
        <begin position="186"/>
        <end position="211"/>
    </location>
</feature>
<accession>A0A226EVA9</accession>
<reference evidence="7 8" key="1">
    <citation type="submission" date="2015-12" db="EMBL/GenBank/DDBJ databases">
        <title>The genome of Folsomia candida.</title>
        <authorList>
            <person name="Faddeeva A."/>
            <person name="Derks M.F."/>
            <person name="Anvar Y."/>
            <person name="Smit S."/>
            <person name="Van Straalen N."/>
            <person name="Roelofs D."/>
        </authorList>
    </citation>
    <scope>NUCLEOTIDE SEQUENCE [LARGE SCALE GENOMIC DNA]</scope>
    <source>
        <strain evidence="7 8">VU population</strain>
        <tissue evidence="7">Whole body</tissue>
    </source>
</reference>
<name>A0A226EVA9_FOLCA</name>
<keyword evidence="3 6" id="KW-0812">Transmembrane</keyword>
<comment type="subcellular location">
    <subcellularLocation>
        <location evidence="1">Cell membrane</location>
        <topology evidence="1">Multi-pass membrane protein</topology>
    </subcellularLocation>
</comment>
<feature type="transmembrane region" description="Helical" evidence="6">
    <location>
        <begin position="302"/>
        <end position="321"/>
    </location>
</feature>
<comment type="caution">
    <text evidence="7">The sequence shown here is derived from an EMBL/GenBank/DDBJ whole genome shotgun (WGS) entry which is preliminary data.</text>
</comment>
<dbReference type="AlphaFoldDB" id="A0A226EVA9"/>
<evidence type="ECO:0000313" key="8">
    <source>
        <dbReference type="Proteomes" id="UP000198287"/>
    </source>
</evidence>
<evidence type="ECO:0000256" key="4">
    <source>
        <dbReference type="ARBA" id="ARBA00022989"/>
    </source>
</evidence>
<dbReference type="Pfam" id="PF08395">
    <property type="entry name" value="7tm_7"/>
    <property type="match status" value="1"/>
</dbReference>
<keyword evidence="5 6" id="KW-0472">Membrane</keyword>
<protein>
    <recommendedName>
        <fullName evidence="9">Gustatory receptor</fullName>
    </recommendedName>
</protein>
<evidence type="ECO:0008006" key="9">
    <source>
        <dbReference type="Google" id="ProtNLM"/>
    </source>
</evidence>
<dbReference type="Proteomes" id="UP000198287">
    <property type="component" value="Unassembled WGS sequence"/>
</dbReference>
<gene>
    <name evidence="7" type="ORF">Fcan01_04789</name>
</gene>
<dbReference type="InterPro" id="IPR013604">
    <property type="entry name" value="7TM_chemorcpt"/>
</dbReference>
<feature type="transmembrane region" description="Helical" evidence="6">
    <location>
        <begin position="369"/>
        <end position="387"/>
    </location>
</feature>
<evidence type="ECO:0000256" key="1">
    <source>
        <dbReference type="ARBA" id="ARBA00004651"/>
    </source>
</evidence>
<evidence type="ECO:0000256" key="2">
    <source>
        <dbReference type="ARBA" id="ARBA00022475"/>
    </source>
</evidence>
<sequence>MVFKFLGYFPIPIHINTKPRNSVSAIIPLPDLHEKPSQSSFWASIFPVVFYSSVAVSVIAVFFLGEVKSQPLHVRKRQSQSNTLYMSVLLKSSLHLVCAVVIKVGMFLERKSLAQLHSDIHALSVSLWNFIRNDVVGGDDGIRAPMTNRHSKSFVFEVAIFMILIALGIIEVHYNLILDPAASIGFIYIYCTPVALGYLHSIFSFVVVYYLNWYLELLLQLKFAVTEKYRNFPSVGKVEGHENDENPELILNIYASLESQVQNFNRVFKFWITLDMIHSLSRVVFSAYFVSTSSANSPSRVAVMHDLMTIGLYFYIIYLVCKRGSELESESKGIVRDLKMLMNIKKVPVFKKPCPLYVQTDFFKLNLRLVTPIVGTVTTYIIVLIQFQGNG</sequence>
<keyword evidence="4 6" id="KW-1133">Transmembrane helix</keyword>
<keyword evidence="2" id="KW-1003">Cell membrane</keyword>
<keyword evidence="8" id="KW-1185">Reference proteome</keyword>
<evidence type="ECO:0000256" key="5">
    <source>
        <dbReference type="ARBA" id="ARBA00023136"/>
    </source>
</evidence>